<name>A0AAW1HTJ8_POPJA</name>
<proteinExistence type="predicted"/>
<gene>
    <name evidence="3" type="ORF">QE152_g39541</name>
</gene>
<dbReference type="PANTHER" id="PTHR24036:SF5">
    <property type="entry name" value="THROMBOMODULIN"/>
    <property type="match status" value="1"/>
</dbReference>
<sequence>MTRRLSGKSFTIYCDNQSAIALACSNTYNARTKHIDVKHHFIKELLNDGKINLEYISSDKMIADYLTKAVSTNKQIFCTEAVALCRKHPEPYYGTRIGRFDTYAHNVKGTVYAVDDSTLFIKKFSYDGKADDAFFWIGNSPRPNPHGNIVSYPEDYRGE</sequence>
<dbReference type="InterPro" id="IPR019545">
    <property type="entry name" value="DM13_domain"/>
</dbReference>
<comment type="caution">
    <text evidence="3">The sequence shown here is derived from an EMBL/GenBank/DDBJ whole genome shotgun (WGS) entry which is preliminary data.</text>
</comment>
<reference evidence="3 4" key="1">
    <citation type="journal article" date="2024" name="BMC Genomics">
        <title>De novo assembly and annotation of Popillia japonica's genome with initial clues to its potential as an invasive pest.</title>
        <authorList>
            <person name="Cucini C."/>
            <person name="Boschi S."/>
            <person name="Funari R."/>
            <person name="Cardaioli E."/>
            <person name="Iannotti N."/>
            <person name="Marturano G."/>
            <person name="Paoli F."/>
            <person name="Bruttini M."/>
            <person name="Carapelli A."/>
            <person name="Frati F."/>
            <person name="Nardi F."/>
        </authorList>
    </citation>
    <scope>NUCLEOTIDE SEQUENCE [LARGE SCALE GENOMIC DNA]</scope>
    <source>
        <strain evidence="3">DMR45628</strain>
    </source>
</reference>
<dbReference type="InterPro" id="IPR052126">
    <property type="entry name" value="Spindle_Org/Thrombomodulin"/>
</dbReference>
<dbReference type="AlphaFoldDB" id="A0AAW1HTJ8"/>
<feature type="domain" description="DM13" evidence="2">
    <location>
        <begin position="94"/>
        <end position="159"/>
    </location>
</feature>
<keyword evidence="4" id="KW-1185">Reference proteome</keyword>
<dbReference type="Pfam" id="PF10517">
    <property type="entry name" value="DM13"/>
    <property type="match status" value="1"/>
</dbReference>
<dbReference type="Proteomes" id="UP001458880">
    <property type="component" value="Unassembled WGS sequence"/>
</dbReference>
<keyword evidence="1" id="KW-0677">Repeat</keyword>
<dbReference type="PANTHER" id="PTHR24036">
    <property type="entry name" value="SKELETOR-RELATED"/>
    <property type="match status" value="1"/>
</dbReference>
<dbReference type="CDD" id="cd09272">
    <property type="entry name" value="RNase_HI_RT_Ty1"/>
    <property type="match status" value="1"/>
</dbReference>
<evidence type="ECO:0000313" key="3">
    <source>
        <dbReference type="EMBL" id="KAK9679947.1"/>
    </source>
</evidence>
<protein>
    <submittedName>
        <fullName evidence="3">Electron transfer DM13</fullName>
    </submittedName>
</protein>
<dbReference type="PROSITE" id="PS51549">
    <property type="entry name" value="DM13"/>
    <property type="match status" value="1"/>
</dbReference>
<accession>A0AAW1HTJ8</accession>
<dbReference type="EMBL" id="JASPKY010000953">
    <property type="protein sequence ID" value="KAK9679947.1"/>
    <property type="molecule type" value="Genomic_DNA"/>
</dbReference>
<evidence type="ECO:0000256" key="1">
    <source>
        <dbReference type="ARBA" id="ARBA00022737"/>
    </source>
</evidence>
<evidence type="ECO:0000313" key="4">
    <source>
        <dbReference type="Proteomes" id="UP001458880"/>
    </source>
</evidence>
<evidence type="ECO:0000259" key="2">
    <source>
        <dbReference type="PROSITE" id="PS51549"/>
    </source>
</evidence>
<organism evidence="3 4">
    <name type="scientific">Popillia japonica</name>
    <name type="common">Japanese beetle</name>
    <dbReference type="NCBI Taxonomy" id="7064"/>
    <lineage>
        <taxon>Eukaryota</taxon>
        <taxon>Metazoa</taxon>
        <taxon>Ecdysozoa</taxon>
        <taxon>Arthropoda</taxon>
        <taxon>Hexapoda</taxon>
        <taxon>Insecta</taxon>
        <taxon>Pterygota</taxon>
        <taxon>Neoptera</taxon>
        <taxon>Endopterygota</taxon>
        <taxon>Coleoptera</taxon>
        <taxon>Polyphaga</taxon>
        <taxon>Scarabaeiformia</taxon>
        <taxon>Scarabaeidae</taxon>
        <taxon>Rutelinae</taxon>
        <taxon>Popillia</taxon>
    </lineage>
</organism>